<name>J3MHH2_ORYBR</name>
<dbReference type="AlphaFoldDB" id="J3MHH2"/>
<dbReference type="eggNOG" id="KOG4658">
    <property type="taxonomic scope" value="Eukaryota"/>
</dbReference>
<keyword evidence="2" id="KW-1185">Reference proteome</keyword>
<reference evidence="1" key="2">
    <citation type="submission" date="2013-04" db="UniProtKB">
        <authorList>
            <consortium name="EnsemblPlants"/>
        </authorList>
    </citation>
    <scope>IDENTIFICATION</scope>
</reference>
<dbReference type="Proteomes" id="UP000006038">
    <property type="component" value="Chromosome 6"/>
</dbReference>
<evidence type="ECO:0000313" key="2">
    <source>
        <dbReference type="Proteomes" id="UP000006038"/>
    </source>
</evidence>
<dbReference type="SUPFAM" id="SSF52047">
    <property type="entry name" value="RNI-like"/>
    <property type="match status" value="1"/>
</dbReference>
<proteinExistence type="predicted"/>
<dbReference type="HOGENOM" id="CLU_1888934_0_0_1"/>
<dbReference type="Gene3D" id="3.80.10.10">
    <property type="entry name" value="Ribonuclease Inhibitor"/>
    <property type="match status" value="1"/>
</dbReference>
<protein>
    <submittedName>
        <fullName evidence="1">Uncharacterized protein</fullName>
    </submittedName>
</protein>
<dbReference type="InterPro" id="IPR032675">
    <property type="entry name" value="LRR_dom_sf"/>
</dbReference>
<dbReference type="EnsemblPlants" id="OB06G34660.1">
    <property type="protein sequence ID" value="OB06G34660.1"/>
    <property type="gene ID" value="OB06G34660"/>
</dbReference>
<dbReference type="Gramene" id="OB06G34660.1">
    <property type="protein sequence ID" value="OB06G34660.1"/>
    <property type="gene ID" value="OB06G34660"/>
</dbReference>
<accession>J3MHH2</accession>
<reference evidence="1" key="1">
    <citation type="journal article" date="2013" name="Nat. Commun.">
        <title>Whole-genome sequencing of Oryza brachyantha reveals mechanisms underlying Oryza genome evolution.</title>
        <authorList>
            <person name="Chen J."/>
            <person name="Huang Q."/>
            <person name="Gao D."/>
            <person name="Wang J."/>
            <person name="Lang Y."/>
            <person name="Liu T."/>
            <person name="Li B."/>
            <person name="Bai Z."/>
            <person name="Luis Goicoechea J."/>
            <person name="Liang C."/>
            <person name="Chen C."/>
            <person name="Zhang W."/>
            <person name="Sun S."/>
            <person name="Liao Y."/>
            <person name="Zhang X."/>
            <person name="Yang L."/>
            <person name="Song C."/>
            <person name="Wang M."/>
            <person name="Shi J."/>
            <person name="Liu G."/>
            <person name="Liu J."/>
            <person name="Zhou H."/>
            <person name="Zhou W."/>
            <person name="Yu Q."/>
            <person name="An N."/>
            <person name="Chen Y."/>
            <person name="Cai Q."/>
            <person name="Wang B."/>
            <person name="Liu B."/>
            <person name="Min J."/>
            <person name="Huang Y."/>
            <person name="Wu H."/>
            <person name="Li Z."/>
            <person name="Zhang Y."/>
            <person name="Yin Y."/>
            <person name="Song W."/>
            <person name="Jiang J."/>
            <person name="Jackson S.A."/>
            <person name="Wing R.A."/>
            <person name="Wang J."/>
            <person name="Chen M."/>
        </authorList>
    </citation>
    <scope>NUCLEOTIDE SEQUENCE [LARGE SCALE GENOMIC DNA]</scope>
    <source>
        <strain evidence="1">cv. IRGC 101232</strain>
    </source>
</reference>
<organism evidence="1">
    <name type="scientific">Oryza brachyantha</name>
    <name type="common">malo sina</name>
    <dbReference type="NCBI Taxonomy" id="4533"/>
    <lineage>
        <taxon>Eukaryota</taxon>
        <taxon>Viridiplantae</taxon>
        <taxon>Streptophyta</taxon>
        <taxon>Embryophyta</taxon>
        <taxon>Tracheophyta</taxon>
        <taxon>Spermatophyta</taxon>
        <taxon>Magnoliopsida</taxon>
        <taxon>Liliopsida</taxon>
        <taxon>Poales</taxon>
        <taxon>Poaceae</taxon>
        <taxon>BOP clade</taxon>
        <taxon>Oryzoideae</taxon>
        <taxon>Oryzeae</taxon>
        <taxon>Oryzinae</taxon>
        <taxon>Oryza</taxon>
    </lineage>
</organism>
<evidence type="ECO:0000313" key="1">
    <source>
        <dbReference type="EnsemblPlants" id="OB06G34660.1"/>
    </source>
</evidence>
<sequence>MELPFSRSTTCPQPELGMNLAQFPTLKELEITNCQKLSSLPPIPWTSSPCRALIKEVGSDFQRLDYSKNNQSEFCLLVKEKDGHLDSAFWRLLAFSNLTELKELALIKCPPLALEHLQMLSSLRRLTIENTNNVLSHVEAESTVRYQFPAEQLRIFGCNCSGREGRK</sequence>